<dbReference type="AlphaFoldDB" id="A0A9I9EBA8"/>
<organism evidence="1">
    <name type="scientific">Cucumis melo</name>
    <name type="common">Muskmelon</name>
    <dbReference type="NCBI Taxonomy" id="3656"/>
    <lineage>
        <taxon>Eukaryota</taxon>
        <taxon>Viridiplantae</taxon>
        <taxon>Streptophyta</taxon>
        <taxon>Embryophyta</taxon>
        <taxon>Tracheophyta</taxon>
        <taxon>Spermatophyta</taxon>
        <taxon>Magnoliopsida</taxon>
        <taxon>eudicotyledons</taxon>
        <taxon>Gunneridae</taxon>
        <taxon>Pentapetalae</taxon>
        <taxon>rosids</taxon>
        <taxon>fabids</taxon>
        <taxon>Cucurbitales</taxon>
        <taxon>Cucurbitaceae</taxon>
        <taxon>Benincaseae</taxon>
        <taxon>Cucumis</taxon>
    </lineage>
</organism>
<dbReference type="Gramene" id="MELO3C031424.2.1">
    <property type="protein sequence ID" value="MELO3C031424.2.1"/>
    <property type="gene ID" value="MELO3C031424.2"/>
</dbReference>
<dbReference type="EnsemblPlants" id="MELO3C031424.2.1">
    <property type="protein sequence ID" value="MELO3C031424.2.1"/>
    <property type="gene ID" value="MELO3C031424.2"/>
</dbReference>
<proteinExistence type="predicted"/>
<reference evidence="1" key="1">
    <citation type="submission" date="2023-03" db="UniProtKB">
        <authorList>
            <consortium name="EnsemblPlants"/>
        </authorList>
    </citation>
    <scope>IDENTIFICATION</scope>
</reference>
<accession>A0A9I9EBA8</accession>
<sequence length="61" mass="6781">MFMQATLVSCLATERENLTGSLSWAYPFHPQLRICLAFLNRKENASRQSTCSNQAAASDLS</sequence>
<evidence type="ECO:0000313" key="1">
    <source>
        <dbReference type="EnsemblPlants" id="MELO3C031424.2.1"/>
    </source>
</evidence>
<protein>
    <submittedName>
        <fullName evidence="1">Uncharacterized protein</fullName>
    </submittedName>
</protein>
<name>A0A9I9EBA8_CUCME</name>